<dbReference type="InterPro" id="IPR033463">
    <property type="entry name" value="sCache_3"/>
</dbReference>
<dbReference type="InterPro" id="IPR039506">
    <property type="entry name" value="SPOB_a"/>
</dbReference>
<keyword evidence="12" id="KW-0902">Two-component regulatory system</keyword>
<dbReference type="GO" id="GO:0006355">
    <property type="term" value="P:regulation of DNA-templated transcription"/>
    <property type="evidence" value="ECO:0007669"/>
    <property type="project" value="InterPro"/>
</dbReference>
<reference evidence="17" key="1">
    <citation type="submission" date="2020-06" db="EMBL/GenBank/DDBJ databases">
        <title>A novel thermopfilic bacterium from Erzurum, Turkey.</title>
        <authorList>
            <person name="Adiguzel A."/>
            <person name="Ay H."/>
            <person name="Baltaci M.O."/>
        </authorList>
    </citation>
    <scope>NUCLEOTIDE SEQUENCE</scope>
    <source>
        <strain evidence="17">P2</strain>
    </source>
</reference>
<dbReference type="SMART" id="SM00387">
    <property type="entry name" value="HATPase_c"/>
    <property type="match status" value="1"/>
</dbReference>
<dbReference type="Proteomes" id="UP000625804">
    <property type="component" value="Unassembled WGS sequence"/>
</dbReference>
<dbReference type="FunFam" id="1.10.287.130:FF:000011">
    <property type="entry name" value="Sensor histidine kinase DcuS"/>
    <property type="match status" value="1"/>
</dbReference>
<evidence type="ECO:0000256" key="9">
    <source>
        <dbReference type="ARBA" id="ARBA00022777"/>
    </source>
</evidence>
<dbReference type="PANTHER" id="PTHR43547:SF3">
    <property type="entry name" value="SENSOR PROTEIN CITS"/>
    <property type="match status" value="1"/>
</dbReference>
<keyword evidence="11 14" id="KW-1133">Transmembrane helix</keyword>
<dbReference type="InterPro" id="IPR016120">
    <property type="entry name" value="Sig_transdc_His_kin_SpoOB"/>
</dbReference>
<protein>
    <recommendedName>
        <fullName evidence="3">histidine kinase</fullName>
        <ecNumber evidence="3">2.7.13.3</ecNumber>
    </recommendedName>
</protein>
<keyword evidence="4" id="KW-1003">Cell membrane</keyword>
<dbReference type="InterPro" id="IPR004358">
    <property type="entry name" value="Sig_transdc_His_kin-like_C"/>
</dbReference>
<proteinExistence type="predicted"/>
<dbReference type="InterPro" id="IPR005467">
    <property type="entry name" value="His_kinase_dom"/>
</dbReference>
<dbReference type="InterPro" id="IPR035965">
    <property type="entry name" value="PAS-like_dom_sf"/>
</dbReference>
<dbReference type="Gene3D" id="3.30.450.20">
    <property type="entry name" value="PAS domain"/>
    <property type="match status" value="2"/>
</dbReference>
<name>A0A8J8KBZ8_9BACI</name>
<sequence>MMVLLKKLKLQYRISIIVVSLIFTIIILASLLFYYILSRSVEKELGERALYVASIVAAMPEIREAFKTEEPWTIIQPEVERIRIVTGAEYIVVGNKDGIRYSHPIPERIGKEMVGGDNARALFFGQSYVSKAKGSLGPALRGKVPIKDENGNIIGVVSVGFMMADIRQTIQEYSIYIIWVAFFSLLIGVTGSIYLARSIKKIIHGLEPEEISALYTERNAVIESVREGIIVINKQGNIILANREAYNILSLGEKDVIGRYLLNVIPNASMLKILTTGEKQLNIQINLNGKIIIANQLPVIVNNEVIGAVSSFRLKSEIDQLTEELSQVKRYTEALRAQTHEFHNLLYTISGLIQLESYDEALELIHNETTIHRDVVQFIMKKLSDPWLGGIILGFYNRARELKIDFIVDRESSLKELPKHIDQSYFVSILGNLMTNAFEAVEKNKPGNKKVRLFITDYGDDVLIEVEDSGTGIADHLMPNIFKRGFSTKQGGNRGYGLAQVKKLVDELNGTVAIEKGDLDGALFIIAIPKERCDDYVKTG</sequence>
<dbReference type="Pfam" id="PF00989">
    <property type="entry name" value="PAS"/>
    <property type="match status" value="1"/>
</dbReference>
<dbReference type="PROSITE" id="PS50109">
    <property type="entry name" value="HIS_KIN"/>
    <property type="match status" value="1"/>
</dbReference>
<dbReference type="InterPro" id="IPR000014">
    <property type="entry name" value="PAS"/>
</dbReference>
<feature type="domain" description="Histidine kinase" evidence="15">
    <location>
        <begin position="337"/>
        <end position="532"/>
    </location>
</feature>
<evidence type="ECO:0000256" key="13">
    <source>
        <dbReference type="ARBA" id="ARBA00023136"/>
    </source>
</evidence>
<dbReference type="InterPro" id="IPR013767">
    <property type="entry name" value="PAS_fold"/>
</dbReference>
<dbReference type="InterPro" id="IPR036890">
    <property type="entry name" value="HATPase_C_sf"/>
</dbReference>
<keyword evidence="6" id="KW-0808">Transferase</keyword>
<comment type="subcellular location">
    <subcellularLocation>
        <location evidence="2">Cell membrane</location>
        <topology evidence="2">Multi-pass membrane protein</topology>
    </subcellularLocation>
</comment>
<dbReference type="GO" id="GO:0000155">
    <property type="term" value="F:phosphorelay sensor kinase activity"/>
    <property type="evidence" value="ECO:0007669"/>
    <property type="project" value="InterPro"/>
</dbReference>
<dbReference type="SUPFAM" id="SSF55785">
    <property type="entry name" value="PYP-like sensor domain (PAS domain)"/>
    <property type="match status" value="1"/>
</dbReference>
<organism evidence="17 18">
    <name type="scientific">Calidifontibacillus erzurumensis</name>
    <dbReference type="NCBI Taxonomy" id="2741433"/>
    <lineage>
        <taxon>Bacteria</taxon>
        <taxon>Bacillati</taxon>
        <taxon>Bacillota</taxon>
        <taxon>Bacilli</taxon>
        <taxon>Bacillales</taxon>
        <taxon>Bacillaceae</taxon>
        <taxon>Calidifontibacillus/Schinkia group</taxon>
        <taxon>Calidifontibacillus</taxon>
    </lineage>
</organism>
<keyword evidence="18" id="KW-1185">Reference proteome</keyword>
<evidence type="ECO:0000256" key="14">
    <source>
        <dbReference type="SAM" id="Phobius"/>
    </source>
</evidence>
<dbReference type="Pfam" id="PF17203">
    <property type="entry name" value="sCache_3_2"/>
    <property type="match status" value="1"/>
</dbReference>
<dbReference type="EMBL" id="JABTTE010000017">
    <property type="protein sequence ID" value="NSL52494.1"/>
    <property type="molecule type" value="Genomic_DNA"/>
</dbReference>
<keyword evidence="9 17" id="KW-0418">Kinase</keyword>
<dbReference type="SUPFAM" id="SSF55874">
    <property type="entry name" value="ATPase domain of HSP90 chaperone/DNA topoisomerase II/histidine kinase"/>
    <property type="match status" value="1"/>
</dbReference>
<dbReference type="Gene3D" id="1.10.287.130">
    <property type="match status" value="1"/>
</dbReference>
<dbReference type="Gene3D" id="3.30.565.10">
    <property type="entry name" value="Histidine kinase-like ATPase, C-terminal domain"/>
    <property type="match status" value="1"/>
</dbReference>
<dbReference type="PANTHER" id="PTHR43547">
    <property type="entry name" value="TWO-COMPONENT HISTIDINE KINASE"/>
    <property type="match status" value="1"/>
</dbReference>
<comment type="caution">
    <text evidence="17">The sequence shown here is derived from an EMBL/GenBank/DDBJ whole genome shotgun (WGS) entry which is preliminary data.</text>
</comment>
<dbReference type="Pfam" id="PF14689">
    <property type="entry name" value="SPOB_a"/>
    <property type="match status" value="1"/>
</dbReference>
<keyword evidence="5" id="KW-0597">Phosphoprotein</keyword>
<dbReference type="InterPro" id="IPR003594">
    <property type="entry name" value="HATPase_dom"/>
</dbReference>
<keyword evidence="13 14" id="KW-0472">Membrane</keyword>
<evidence type="ECO:0000256" key="2">
    <source>
        <dbReference type="ARBA" id="ARBA00004651"/>
    </source>
</evidence>
<dbReference type="AlphaFoldDB" id="A0A8J8KBZ8"/>
<keyword evidence="10" id="KW-0067">ATP-binding</keyword>
<dbReference type="SUPFAM" id="SSF55890">
    <property type="entry name" value="Sporulation response regulatory protein Spo0B"/>
    <property type="match status" value="1"/>
</dbReference>
<dbReference type="NCBIfam" id="TIGR00229">
    <property type="entry name" value="sensory_box"/>
    <property type="match status" value="1"/>
</dbReference>
<evidence type="ECO:0000256" key="12">
    <source>
        <dbReference type="ARBA" id="ARBA00023012"/>
    </source>
</evidence>
<evidence type="ECO:0000313" key="18">
    <source>
        <dbReference type="Proteomes" id="UP000625804"/>
    </source>
</evidence>
<feature type="domain" description="PAS" evidence="16">
    <location>
        <begin position="214"/>
        <end position="262"/>
    </location>
</feature>
<evidence type="ECO:0000256" key="5">
    <source>
        <dbReference type="ARBA" id="ARBA00022553"/>
    </source>
</evidence>
<evidence type="ECO:0000256" key="8">
    <source>
        <dbReference type="ARBA" id="ARBA00022741"/>
    </source>
</evidence>
<accession>A0A8J8KBZ8</accession>
<evidence type="ECO:0000259" key="16">
    <source>
        <dbReference type="PROSITE" id="PS50112"/>
    </source>
</evidence>
<dbReference type="PROSITE" id="PS50112">
    <property type="entry name" value="PAS"/>
    <property type="match status" value="1"/>
</dbReference>
<gene>
    <name evidence="17" type="ORF">HR057_12095</name>
</gene>
<dbReference type="RefSeq" id="WP_173731701.1">
    <property type="nucleotide sequence ID" value="NZ_JABTTE010000017.1"/>
</dbReference>
<evidence type="ECO:0000256" key="6">
    <source>
        <dbReference type="ARBA" id="ARBA00022679"/>
    </source>
</evidence>
<dbReference type="InterPro" id="IPR029151">
    <property type="entry name" value="Sensor-like_sf"/>
</dbReference>
<evidence type="ECO:0000256" key="10">
    <source>
        <dbReference type="ARBA" id="ARBA00022840"/>
    </source>
</evidence>
<feature type="transmembrane region" description="Helical" evidence="14">
    <location>
        <begin position="12"/>
        <end position="37"/>
    </location>
</feature>
<evidence type="ECO:0000256" key="3">
    <source>
        <dbReference type="ARBA" id="ARBA00012438"/>
    </source>
</evidence>
<keyword evidence="7 14" id="KW-0812">Transmembrane</keyword>
<dbReference type="Pfam" id="PF02518">
    <property type="entry name" value="HATPase_c"/>
    <property type="match status" value="1"/>
</dbReference>
<dbReference type="CDD" id="cd00130">
    <property type="entry name" value="PAS"/>
    <property type="match status" value="1"/>
</dbReference>
<evidence type="ECO:0000256" key="7">
    <source>
        <dbReference type="ARBA" id="ARBA00022692"/>
    </source>
</evidence>
<feature type="transmembrane region" description="Helical" evidence="14">
    <location>
        <begin position="173"/>
        <end position="196"/>
    </location>
</feature>
<dbReference type="FunFam" id="3.30.450.20:FF:000018">
    <property type="entry name" value="Sensor histidine kinase DcuS"/>
    <property type="match status" value="1"/>
</dbReference>
<dbReference type="SMART" id="SM00091">
    <property type="entry name" value="PAS"/>
    <property type="match status" value="1"/>
</dbReference>
<evidence type="ECO:0000256" key="11">
    <source>
        <dbReference type="ARBA" id="ARBA00022989"/>
    </source>
</evidence>
<dbReference type="EC" id="2.7.13.3" evidence="3"/>
<dbReference type="PRINTS" id="PR00344">
    <property type="entry name" value="BCTRLSENSOR"/>
</dbReference>
<evidence type="ECO:0000259" key="15">
    <source>
        <dbReference type="PROSITE" id="PS50109"/>
    </source>
</evidence>
<evidence type="ECO:0000256" key="4">
    <source>
        <dbReference type="ARBA" id="ARBA00022475"/>
    </source>
</evidence>
<evidence type="ECO:0000313" key="17">
    <source>
        <dbReference type="EMBL" id="NSL52494.1"/>
    </source>
</evidence>
<comment type="catalytic activity">
    <reaction evidence="1">
        <text>ATP + protein L-histidine = ADP + protein N-phospho-L-histidine.</text>
        <dbReference type="EC" id="2.7.13.3"/>
    </reaction>
</comment>
<dbReference type="GO" id="GO:0005524">
    <property type="term" value="F:ATP binding"/>
    <property type="evidence" value="ECO:0007669"/>
    <property type="project" value="UniProtKB-KW"/>
</dbReference>
<dbReference type="GO" id="GO:0005886">
    <property type="term" value="C:plasma membrane"/>
    <property type="evidence" value="ECO:0007669"/>
    <property type="project" value="UniProtKB-SubCell"/>
</dbReference>
<evidence type="ECO:0000256" key="1">
    <source>
        <dbReference type="ARBA" id="ARBA00000085"/>
    </source>
</evidence>
<dbReference type="SUPFAM" id="SSF103190">
    <property type="entry name" value="Sensory domain-like"/>
    <property type="match status" value="1"/>
</dbReference>
<keyword evidence="8" id="KW-0547">Nucleotide-binding</keyword>